<dbReference type="InterPro" id="IPR012336">
    <property type="entry name" value="Thioredoxin-like_fold"/>
</dbReference>
<dbReference type="InterPro" id="IPR050931">
    <property type="entry name" value="Mito_Protein_Transport_Metaxin"/>
</dbReference>
<dbReference type="OrthoDB" id="7664269at2"/>
<dbReference type="SFLD" id="SFLDG01200">
    <property type="entry name" value="SUF1.1"/>
    <property type="match status" value="1"/>
</dbReference>
<dbReference type="Pfam" id="PF17171">
    <property type="entry name" value="GST_C_6"/>
    <property type="match status" value="1"/>
</dbReference>
<name>A0A4R5QEZ9_9PROT</name>
<dbReference type="RefSeq" id="WP_133289379.1">
    <property type="nucleotide sequence ID" value="NZ_SMSJ01000017.1"/>
</dbReference>
<dbReference type="SFLD" id="SFLDS00019">
    <property type="entry name" value="Glutathione_Transferase_(cytos"/>
    <property type="match status" value="1"/>
</dbReference>
<comment type="caution">
    <text evidence="2">The sequence shown here is derived from an EMBL/GenBank/DDBJ whole genome shotgun (WGS) entry which is preliminary data.</text>
</comment>
<dbReference type="PANTHER" id="PTHR12289">
    <property type="entry name" value="METAXIN RELATED"/>
    <property type="match status" value="1"/>
</dbReference>
<dbReference type="PANTHER" id="PTHR12289:SF41">
    <property type="entry name" value="FAILED AXON CONNECTIONS-RELATED"/>
    <property type="match status" value="1"/>
</dbReference>
<dbReference type="InterPro" id="IPR033468">
    <property type="entry name" value="Metaxin_GST"/>
</dbReference>
<protein>
    <submittedName>
        <fullName evidence="2">Glutathione S-transferase family protein</fullName>
    </submittedName>
</protein>
<keyword evidence="3" id="KW-1185">Reference proteome</keyword>
<dbReference type="EMBL" id="SMSJ01000017">
    <property type="protein sequence ID" value="TDH61800.1"/>
    <property type="molecule type" value="Genomic_DNA"/>
</dbReference>
<dbReference type="InterPro" id="IPR004045">
    <property type="entry name" value="Glutathione_S-Trfase_N"/>
</dbReference>
<dbReference type="SUPFAM" id="SSF47616">
    <property type="entry name" value="GST C-terminal domain-like"/>
    <property type="match status" value="1"/>
</dbReference>
<dbReference type="AlphaFoldDB" id="A0A4R5QEZ9"/>
<gene>
    <name evidence="2" type="ORF">E2C06_14780</name>
</gene>
<dbReference type="Gene3D" id="3.40.30.10">
    <property type="entry name" value="Glutaredoxin"/>
    <property type="match status" value="1"/>
</dbReference>
<sequence length="231" mass="25992">MLTLFSWPEMFGLADNNPYGLKVHAFLTLCRLPFRQEHLMDASRAPHGQLPYIDDGGRVIGDSDAIIAHLIARHGLAIDAGLTPAQRDTGHLLRRMLDDLYWVMSYSRWQDDRFWPAFRDAFLRFHPAVAPEVLEAARAYNFTRYRAQGIGRLTPEEAFARGIADLEVLSHLVPAEGFLFGPQPCSTDAGLYGFLANILFFEIDTPLRRCLESRPNLVAHCRAMHALVTGG</sequence>
<dbReference type="GO" id="GO:0016740">
    <property type="term" value="F:transferase activity"/>
    <property type="evidence" value="ECO:0007669"/>
    <property type="project" value="UniProtKB-KW"/>
</dbReference>
<dbReference type="InterPro" id="IPR036249">
    <property type="entry name" value="Thioredoxin-like_sf"/>
</dbReference>
<dbReference type="SUPFAM" id="SSF52833">
    <property type="entry name" value="Thioredoxin-like"/>
    <property type="match status" value="1"/>
</dbReference>
<evidence type="ECO:0000313" key="2">
    <source>
        <dbReference type="EMBL" id="TDH61800.1"/>
    </source>
</evidence>
<dbReference type="InterPro" id="IPR040079">
    <property type="entry name" value="Glutathione_S-Trfase"/>
</dbReference>
<dbReference type="SFLD" id="SFLDG01180">
    <property type="entry name" value="SUF1"/>
    <property type="match status" value="1"/>
</dbReference>
<accession>A0A4R5QEZ9</accession>
<dbReference type="PROSITE" id="PS50404">
    <property type="entry name" value="GST_NTER"/>
    <property type="match status" value="1"/>
</dbReference>
<dbReference type="Pfam" id="PF17172">
    <property type="entry name" value="GST_N_4"/>
    <property type="match status" value="1"/>
</dbReference>
<dbReference type="InterPro" id="IPR026928">
    <property type="entry name" value="FAX/IsoI-like"/>
</dbReference>
<dbReference type="Proteomes" id="UP000295096">
    <property type="component" value="Unassembled WGS sequence"/>
</dbReference>
<evidence type="ECO:0000259" key="1">
    <source>
        <dbReference type="PROSITE" id="PS50404"/>
    </source>
</evidence>
<dbReference type="InterPro" id="IPR036282">
    <property type="entry name" value="Glutathione-S-Trfase_C_sf"/>
</dbReference>
<reference evidence="2 3" key="1">
    <citation type="journal article" date="2016" name="J. Microbiol.">
        <title>Dankookia rubra gen. nov., sp. nov., an alphaproteobacterium isolated from sediment of a shallow stream.</title>
        <authorList>
            <person name="Kim W.H."/>
            <person name="Kim D.H."/>
            <person name="Kang K."/>
            <person name="Ahn T.Y."/>
        </authorList>
    </citation>
    <scope>NUCLEOTIDE SEQUENCE [LARGE SCALE GENOMIC DNA]</scope>
    <source>
        <strain evidence="2 3">JCM30602</strain>
    </source>
</reference>
<organism evidence="2 3">
    <name type="scientific">Dankookia rubra</name>
    <dbReference type="NCBI Taxonomy" id="1442381"/>
    <lineage>
        <taxon>Bacteria</taxon>
        <taxon>Pseudomonadati</taxon>
        <taxon>Pseudomonadota</taxon>
        <taxon>Alphaproteobacteria</taxon>
        <taxon>Acetobacterales</taxon>
        <taxon>Roseomonadaceae</taxon>
        <taxon>Dankookia</taxon>
    </lineage>
</organism>
<feature type="domain" description="GST N-terminal" evidence="1">
    <location>
        <begin position="1"/>
        <end position="78"/>
    </location>
</feature>
<keyword evidence="2" id="KW-0808">Transferase</keyword>
<dbReference type="CDD" id="cd03193">
    <property type="entry name" value="GST_C_Metaxin"/>
    <property type="match status" value="1"/>
</dbReference>
<proteinExistence type="predicted"/>
<evidence type="ECO:0000313" key="3">
    <source>
        <dbReference type="Proteomes" id="UP000295096"/>
    </source>
</evidence>
<dbReference type="Gene3D" id="1.20.1050.10">
    <property type="match status" value="1"/>
</dbReference>